<dbReference type="Proteomes" id="UP000572817">
    <property type="component" value="Unassembled WGS sequence"/>
</dbReference>
<keyword evidence="3" id="KW-1185">Reference proteome</keyword>
<gene>
    <name evidence="2" type="ORF">GTA08_BOTSDO08475</name>
</gene>
<feature type="transmembrane region" description="Helical" evidence="1">
    <location>
        <begin position="81"/>
        <end position="108"/>
    </location>
</feature>
<reference evidence="2" key="1">
    <citation type="submission" date="2020-04" db="EMBL/GenBank/DDBJ databases">
        <title>Genome Assembly and Annotation of Botryosphaeria dothidea sdau 11-99, a Latent Pathogen of Apple Fruit Ring Rot in China.</title>
        <authorList>
            <person name="Yu C."/>
            <person name="Diao Y."/>
            <person name="Lu Q."/>
            <person name="Zhao J."/>
            <person name="Cui S."/>
            <person name="Peng C."/>
            <person name="He B."/>
            <person name="Liu H."/>
        </authorList>
    </citation>
    <scope>NUCLEOTIDE SEQUENCE [LARGE SCALE GENOMIC DNA]</scope>
    <source>
        <strain evidence="2">Sdau11-99</strain>
    </source>
</reference>
<evidence type="ECO:0000313" key="3">
    <source>
        <dbReference type="Proteomes" id="UP000572817"/>
    </source>
</evidence>
<keyword evidence="1" id="KW-1133">Transmembrane helix</keyword>
<feature type="transmembrane region" description="Helical" evidence="1">
    <location>
        <begin position="128"/>
        <end position="147"/>
    </location>
</feature>
<keyword evidence="1" id="KW-0472">Membrane</keyword>
<name>A0A8H4IM26_9PEZI</name>
<dbReference type="OrthoDB" id="6612291at2759"/>
<comment type="caution">
    <text evidence="2">The sequence shown here is derived from an EMBL/GenBank/DDBJ whole genome shotgun (WGS) entry which is preliminary data.</text>
</comment>
<evidence type="ECO:0000313" key="2">
    <source>
        <dbReference type="EMBL" id="KAF4303677.1"/>
    </source>
</evidence>
<organism evidence="2 3">
    <name type="scientific">Botryosphaeria dothidea</name>
    <dbReference type="NCBI Taxonomy" id="55169"/>
    <lineage>
        <taxon>Eukaryota</taxon>
        <taxon>Fungi</taxon>
        <taxon>Dikarya</taxon>
        <taxon>Ascomycota</taxon>
        <taxon>Pezizomycotina</taxon>
        <taxon>Dothideomycetes</taxon>
        <taxon>Dothideomycetes incertae sedis</taxon>
        <taxon>Botryosphaeriales</taxon>
        <taxon>Botryosphaeriaceae</taxon>
        <taxon>Botryosphaeria</taxon>
    </lineage>
</organism>
<sequence>MAANQNEDTSIRNSSAKSSSSTDLLKRLNDILSEKTTNLKRVRPFGLSTTGLYRLPWPYRNVLFSNRARENGIVSAKASQWLFNLVFTISTPYMIDSALSWSFLSLWYTIYMNKQNTTISHPATTNMALLAFLWFLVFVLLSGLLLVPRIIWEQARATSNLEQRRARRRAVRGMLRTMGLE</sequence>
<dbReference type="AlphaFoldDB" id="A0A8H4IM26"/>
<protein>
    <submittedName>
        <fullName evidence="2">Uncharacterized protein</fullName>
    </submittedName>
</protein>
<accession>A0A8H4IM26</accession>
<keyword evidence="1" id="KW-0812">Transmembrane</keyword>
<dbReference type="EMBL" id="WWBZ02000051">
    <property type="protein sequence ID" value="KAF4303677.1"/>
    <property type="molecule type" value="Genomic_DNA"/>
</dbReference>
<evidence type="ECO:0000256" key="1">
    <source>
        <dbReference type="SAM" id="Phobius"/>
    </source>
</evidence>
<proteinExistence type="predicted"/>